<keyword evidence="4" id="KW-1185">Reference proteome</keyword>
<sequence length="296" mass="30717">MSDNTLPDRLRVNKTYKLYVGGKFPRSESGRSYPVSSPDGTELANAAQASRKDARDAVAAARKAQRPWAGQTAYLRGQILYRAAEMLEGRAGQFAEEVGDATGADPHAALASVEQAIDRLVHYAGWTDKYTSVLGGANPVAGPYFNHTKPEPLGVVAVLAPQDDPFLGLIEAVAPAIAAGNTVVVLASESKPLPALSFGEVLATSDLPGGVVNLLSGNVAEVAPHLASHADVNGIDLGGVDDAGLAAELEADAAGTLKVVRRPGRAGTSLDLLRQWTEYKTVWHPAGMAAAAGGGY</sequence>
<gene>
    <name evidence="3" type="ORF">SAMN05216270_104161</name>
</gene>
<dbReference type="InterPro" id="IPR015590">
    <property type="entry name" value="Aldehyde_DH_dom"/>
</dbReference>
<dbReference type="GO" id="GO:0016491">
    <property type="term" value="F:oxidoreductase activity"/>
    <property type="evidence" value="ECO:0007669"/>
    <property type="project" value="UniProtKB-KW"/>
</dbReference>
<dbReference type="SUPFAM" id="SSF53720">
    <property type="entry name" value="ALDH-like"/>
    <property type="match status" value="1"/>
</dbReference>
<proteinExistence type="predicted"/>
<dbReference type="Proteomes" id="UP000198949">
    <property type="component" value="Unassembled WGS sequence"/>
</dbReference>
<dbReference type="Gene3D" id="3.40.605.10">
    <property type="entry name" value="Aldehyde Dehydrogenase, Chain A, domain 1"/>
    <property type="match status" value="1"/>
</dbReference>
<dbReference type="InterPro" id="IPR016162">
    <property type="entry name" value="Ald_DH_N"/>
</dbReference>
<accession>A0A1G6V1I8</accession>
<dbReference type="PANTHER" id="PTHR11699">
    <property type="entry name" value="ALDEHYDE DEHYDROGENASE-RELATED"/>
    <property type="match status" value="1"/>
</dbReference>
<keyword evidence="1" id="KW-0560">Oxidoreductase</keyword>
<evidence type="ECO:0000313" key="4">
    <source>
        <dbReference type="Proteomes" id="UP000198949"/>
    </source>
</evidence>
<organism evidence="3 4">
    <name type="scientific">Glycomyces harbinensis</name>
    <dbReference type="NCBI Taxonomy" id="58114"/>
    <lineage>
        <taxon>Bacteria</taxon>
        <taxon>Bacillati</taxon>
        <taxon>Actinomycetota</taxon>
        <taxon>Actinomycetes</taxon>
        <taxon>Glycomycetales</taxon>
        <taxon>Glycomycetaceae</taxon>
        <taxon>Glycomyces</taxon>
    </lineage>
</organism>
<evidence type="ECO:0000313" key="3">
    <source>
        <dbReference type="EMBL" id="SDD47499.1"/>
    </source>
</evidence>
<protein>
    <submittedName>
        <fullName evidence="3">Aldehyde dehydrogenase family protein</fullName>
    </submittedName>
</protein>
<dbReference type="InterPro" id="IPR016161">
    <property type="entry name" value="Ald_DH/histidinol_DH"/>
</dbReference>
<dbReference type="RefSeq" id="WP_091032123.1">
    <property type="nucleotide sequence ID" value="NZ_FNAD01000004.1"/>
</dbReference>
<dbReference type="EMBL" id="FNAD01000004">
    <property type="protein sequence ID" value="SDD47499.1"/>
    <property type="molecule type" value="Genomic_DNA"/>
</dbReference>
<reference evidence="4" key="1">
    <citation type="submission" date="2016-10" db="EMBL/GenBank/DDBJ databases">
        <authorList>
            <person name="Varghese N."/>
            <person name="Submissions S."/>
        </authorList>
    </citation>
    <scope>NUCLEOTIDE SEQUENCE [LARGE SCALE GENOMIC DNA]</scope>
    <source>
        <strain evidence="4">CGMCC 4.3516</strain>
    </source>
</reference>
<evidence type="ECO:0000259" key="2">
    <source>
        <dbReference type="Pfam" id="PF00171"/>
    </source>
</evidence>
<evidence type="ECO:0000256" key="1">
    <source>
        <dbReference type="ARBA" id="ARBA00023002"/>
    </source>
</evidence>
<dbReference type="OrthoDB" id="188583at2"/>
<dbReference type="STRING" id="58114.SAMN05216270_104161"/>
<name>A0A1G6V1I8_9ACTN</name>
<dbReference type="Pfam" id="PF00171">
    <property type="entry name" value="Aldedh"/>
    <property type="match status" value="1"/>
</dbReference>
<dbReference type="AlphaFoldDB" id="A0A1G6V1I8"/>
<feature type="domain" description="Aldehyde dehydrogenase" evidence="2">
    <location>
        <begin position="28"/>
        <end position="244"/>
    </location>
</feature>